<accession>A0ABD0R9A3</accession>
<protein>
    <recommendedName>
        <fullName evidence="2">Guanylate-binding protein/Atlastin C-terminal domain-containing protein</fullName>
    </recommendedName>
</protein>
<keyword evidence="1" id="KW-0175">Coiled coil</keyword>
<comment type="caution">
    <text evidence="3">The sequence shown here is derived from an EMBL/GenBank/DDBJ whole genome shotgun (WGS) entry which is preliminary data.</text>
</comment>
<proteinExistence type="predicted"/>
<evidence type="ECO:0000259" key="2">
    <source>
        <dbReference type="Pfam" id="PF02841"/>
    </source>
</evidence>
<organism evidence="3 4">
    <name type="scientific">Cirrhinus mrigala</name>
    <name type="common">Mrigala</name>
    <dbReference type="NCBI Taxonomy" id="683832"/>
    <lineage>
        <taxon>Eukaryota</taxon>
        <taxon>Metazoa</taxon>
        <taxon>Chordata</taxon>
        <taxon>Craniata</taxon>
        <taxon>Vertebrata</taxon>
        <taxon>Euteleostomi</taxon>
        <taxon>Actinopterygii</taxon>
        <taxon>Neopterygii</taxon>
        <taxon>Teleostei</taxon>
        <taxon>Ostariophysi</taxon>
        <taxon>Cypriniformes</taxon>
        <taxon>Cyprinidae</taxon>
        <taxon>Labeoninae</taxon>
        <taxon>Labeonini</taxon>
        <taxon>Cirrhinus</taxon>
    </lineage>
</organism>
<sequence length="86" mass="10014">RRCEDLLSSLSAPMMEKLKQGFYAKPGGYDLFCKDLKDIEQKYKNQANKEVKAEEVLEEFLKQKSVDSEAILQVDKKLTKKEKEIK</sequence>
<dbReference type="EMBL" id="JAMKFB020000004">
    <property type="protein sequence ID" value="KAL0194961.1"/>
    <property type="molecule type" value="Genomic_DNA"/>
</dbReference>
<keyword evidence="4" id="KW-1185">Reference proteome</keyword>
<feature type="coiled-coil region" evidence="1">
    <location>
        <begin position="36"/>
        <end position="64"/>
    </location>
</feature>
<evidence type="ECO:0000313" key="3">
    <source>
        <dbReference type="EMBL" id="KAL0194961.1"/>
    </source>
</evidence>
<feature type="non-terminal residue" evidence="3">
    <location>
        <position position="1"/>
    </location>
</feature>
<dbReference type="SUPFAM" id="SSF48340">
    <property type="entry name" value="Interferon-induced guanylate-binding protein 1 (GBP1), C-terminal domain"/>
    <property type="match status" value="1"/>
</dbReference>
<gene>
    <name evidence="3" type="ORF">M9458_008533</name>
</gene>
<feature type="domain" description="Guanylate-binding protein/Atlastin C-terminal" evidence="2">
    <location>
        <begin position="2"/>
        <end position="86"/>
    </location>
</feature>
<feature type="non-terminal residue" evidence="3">
    <location>
        <position position="86"/>
    </location>
</feature>
<evidence type="ECO:0000256" key="1">
    <source>
        <dbReference type="SAM" id="Coils"/>
    </source>
</evidence>
<name>A0ABD0R9A3_CIRMR</name>
<dbReference type="Pfam" id="PF02841">
    <property type="entry name" value="GBP_C"/>
    <property type="match status" value="1"/>
</dbReference>
<dbReference type="InterPro" id="IPR003191">
    <property type="entry name" value="Guanylate-bd/ATL_C"/>
</dbReference>
<dbReference type="PANTHER" id="PTHR10751">
    <property type="entry name" value="GUANYLATE BINDING PROTEIN"/>
    <property type="match status" value="1"/>
</dbReference>
<dbReference type="Proteomes" id="UP001529510">
    <property type="component" value="Unassembled WGS sequence"/>
</dbReference>
<dbReference type="Gene3D" id="1.20.1000.10">
    <property type="entry name" value="Guanylate-binding protein, C-terminal domain"/>
    <property type="match status" value="1"/>
</dbReference>
<evidence type="ECO:0000313" key="4">
    <source>
        <dbReference type="Proteomes" id="UP001529510"/>
    </source>
</evidence>
<dbReference type="InterPro" id="IPR036543">
    <property type="entry name" value="Guanylate-bd_C_sf"/>
</dbReference>
<dbReference type="AlphaFoldDB" id="A0ABD0R9A3"/>
<reference evidence="3 4" key="1">
    <citation type="submission" date="2024-05" db="EMBL/GenBank/DDBJ databases">
        <title>Genome sequencing and assembly of Indian major carp, Cirrhinus mrigala (Hamilton, 1822).</title>
        <authorList>
            <person name="Mohindra V."/>
            <person name="Chowdhury L.M."/>
            <person name="Lal K."/>
            <person name="Jena J.K."/>
        </authorList>
    </citation>
    <scope>NUCLEOTIDE SEQUENCE [LARGE SCALE GENOMIC DNA]</scope>
    <source>
        <strain evidence="3">CM1030</strain>
        <tissue evidence="3">Blood</tissue>
    </source>
</reference>